<dbReference type="PANTHER" id="PTHR30480">
    <property type="entry name" value="BETA-HEXOSAMINIDASE-RELATED"/>
    <property type="match status" value="1"/>
</dbReference>
<protein>
    <recommendedName>
        <fullName evidence="3">beta-N-acetylhexosaminidase</fullName>
        <ecNumber evidence="3">3.2.1.52</ecNumber>
    </recommendedName>
</protein>
<dbReference type="Proteomes" id="UP000605253">
    <property type="component" value="Unassembled WGS sequence"/>
</dbReference>
<evidence type="ECO:0000256" key="2">
    <source>
        <dbReference type="ARBA" id="ARBA00005336"/>
    </source>
</evidence>
<dbReference type="InterPro" id="IPR001764">
    <property type="entry name" value="Glyco_hydro_3_N"/>
</dbReference>
<dbReference type="SUPFAM" id="SSF51445">
    <property type="entry name" value="(Trans)glycosidases"/>
    <property type="match status" value="1"/>
</dbReference>
<name>A0A917FIR2_9GAMM</name>
<dbReference type="Pfam" id="PF00933">
    <property type="entry name" value="Glyco_hydro_3"/>
    <property type="match status" value="1"/>
</dbReference>
<evidence type="ECO:0000256" key="5">
    <source>
        <dbReference type="ARBA" id="ARBA00023295"/>
    </source>
</evidence>
<dbReference type="InterPro" id="IPR050226">
    <property type="entry name" value="NagZ_Beta-hexosaminidase"/>
</dbReference>
<dbReference type="InterPro" id="IPR036962">
    <property type="entry name" value="Glyco_hydro_3_N_sf"/>
</dbReference>
<evidence type="ECO:0000313" key="7">
    <source>
        <dbReference type="EMBL" id="GGF84557.1"/>
    </source>
</evidence>
<organism evidence="7 8">
    <name type="scientific">Marinicella pacifica</name>
    <dbReference type="NCBI Taxonomy" id="1171543"/>
    <lineage>
        <taxon>Bacteria</taxon>
        <taxon>Pseudomonadati</taxon>
        <taxon>Pseudomonadota</taxon>
        <taxon>Gammaproteobacteria</taxon>
        <taxon>Lysobacterales</taxon>
        <taxon>Marinicellaceae</taxon>
        <taxon>Marinicella</taxon>
    </lineage>
</organism>
<gene>
    <name evidence="7" type="primary">nagZ</name>
    <name evidence="7" type="ORF">GCM10011365_01910</name>
</gene>
<evidence type="ECO:0000256" key="4">
    <source>
        <dbReference type="ARBA" id="ARBA00022801"/>
    </source>
</evidence>
<dbReference type="PANTHER" id="PTHR30480:SF13">
    <property type="entry name" value="BETA-HEXOSAMINIDASE"/>
    <property type="match status" value="1"/>
</dbReference>
<dbReference type="GO" id="GO:0009254">
    <property type="term" value="P:peptidoglycan turnover"/>
    <property type="evidence" value="ECO:0007669"/>
    <property type="project" value="TreeGrafter"/>
</dbReference>
<accession>A0A917FIR2</accession>
<comment type="catalytic activity">
    <reaction evidence="1">
        <text>Hydrolysis of terminal non-reducing N-acetyl-D-hexosamine residues in N-acetyl-beta-D-hexosaminides.</text>
        <dbReference type="EC" id="3.2.1.52"/>
    </reaction>
</comment>
<dbReference type="AlphaFoldDB" id="A0A917FIR2"/>
<evidence type="ECO:0000259" key="6">
    <source>
        <dbReference type="Pfam" id="PF00933"/>
    </source>
</evidence>
<sequence length="337" mass="37737">MIGIQGTTLTKQDKKHLSHPLVAGVIFFARNYQNHHQLKNLVQQIRAIRGDEFILAVDQEGGRVIRFGPPFSQLPALGELGHRYQSNREQGLSMTHLHAWLMAAELLNIGIDLSFTPVLDINNGSDVIGDRSFSQDPHQVIELANMYCGSMHTAGMKTTAKHYPGHGTVKADSHHHITRDERPQHAIENLDLVPFRTLITAGQIDAVMMSHVIYSDVDNHPAGFSPHWIKHLKDTVNFNGIIISDDLAMTGATGVGDLKQRYLACRKAHVDLALVCQADLCAELLSQIDHRDAPGYPGTVKRLLKLKGRSTLNTDRPFWEHQRWQQAKNAFNNLQKL</sequence>
<evidence type="ECO:0000313" key="8">
    <source>
        <dbReference type="Proteomes" id="UP000605253"/>
    </source>
</evidence>
<comment type="caution">
    <text evidence="7">The sequence shown here is derived from an EMBL/GenBank/DDBJ whole genome shotgun (WGS) entry which is preliminary data.</text>
</comment>
<reference evidence="7" key="1">
    <citation type="journal article" date="2014" name="Int. J. Syst. Evol. Microbiol.">
        <title>Complete genome sequence of Corynebacterium casei LMG S-19264T (=DSM 44701T), isolated from a smear-ripened cheese.</title>
        <authorList>
            <consortium name="US DOE Joint Genome Institute (JGI-PGF)"/>
            <person name="Walter F."/>
            <person name="Albersmeier A."/>
            <person name="Kalinowski J."/>
            <person name="Ruckert C."/>
        </authorList>
    </citation>
    <scope>NUCLEOTIDE SEQUENCE</scope>
    <source>
        <strain evidence="7">CGMCC 1.12181</strain>
    </source>
</reference>
<reference evidence="7" key="2">
    <citation type="submission" date="2020-09" db="EMBL/GenBank/DDBJ databases">
        <authorList>
            <person name="Sun Q."/>
            <person name="Zhou Y."/>
        </authorList>
    </citation>
    <scope>NUCLEOTIDE SEQUENCE</scope>
    <source>
        <strain evidence="7">CGMCC 1.12181</strain>
    </source>
</reference>
<dbReference type="GO" id="GO:0004563">
    <property type="term" value="F:beta-N-acetylhexosaminidase activity"/>
    <property type="evidence" value="ECO:0007669"/>
    <property type="project" value="UniProtKB-EC"/>
</dbReference>
<dbReference type="EMBL" id="BMEO01000001">
    <property type="protein sequence ID" value="GGF84557.1"/>
    <property type="molecule type" value="Genomic_DNA"/>
</dbReference>
<evidence type="ECO:0000256" key="3">
    <source>
        <dbReference type="ARBA" id="ARBA00012663"/>
    </source>
</evidence>
<comment type="similarity">
    <text evidence="2">Belongs to the glycosyl hydrolase 3 family.</text>
</comment>
<proteinExistence type="inferred from homology"/>
<dbReference type="EC" id="3.2.1.52" evidence="3"/>
<keyword evidence="5" id="KW-0326">Glycosidase</keyword>
<evidence type="ECO:0000256" key="1">
    <source>
        <dbReference type="ARBA" id="ARBA00001231"/>
    </source>
</evidence>
<dbReference type="NCBIfam" id="NF003740">
    <property type="entry name" value="PRK05337.1"/>
    <property type="match status" value="1"/>
</dbReference>
<dbReference type="RefSeq" id="WP_188363792.1">
    <property type="nucleotide sequence ID" value="NZ_BMEO01000001.1"/>
</dbReference>
<keyword evidence="4" id="KW-0378">Hydrolase</keyword>
<feature type="domain" description="Glycoside hydrolase family 3 N-terminal" evidence="6">
    <location>
        <begin position="10"/>
        <end position="289"/>
    </location>
</feature>
<dbReference type="GO" id="GO:0005975">
    <property type="term" value="P:carbohydrate metabolic process"/>
    <property type="evidence" value="ECO:0007669"/>
    <property type="project" value="InterPro"/>
</dbReference>
<dbReference type="Gene3D" id="3.20.20.300">
    <property type="entry name" value="Glycoside hydrolase, family 3, N-terminal domain"/>
    <property type="match status" value="1"/>
</dbReference>
<dbReference type="InterPro" id="IPR017853">
    <property type="entry name" value="GH"/>
</dbReference>
<keyword evidence="8" id="KW-1185">Reference proteome</keyword>